<dbReference type="EMBL" id="JBIQWK010000004">
    <property type="protein sequence ID" value="MFI0573580.1"/>
    <property type="molecule type" value="Genomic_DNA"/>
</dbReference>
<evidence type="ECO:0000256" key="1">
    <source>
        <dbReference type="SAM" id="MobiDB-lite"/>
    </source>
</evidence>
<feature type="transmembrane region" description="Helical" evidence="2">
    <location>
        <begin position="160"/>
        <end position="176"/>
    </location>
</feature>
<keyword evidence="2" id="KW-1133">Transmembrane helix</keyword>
<evidence type="ECO:0000313" key="5">
    <source>
        <dbReference type="Proteomes" id="UP001610810"/>
    </source>
</evidence>
<proteinExistence type="predicted"/>
<feature type="transmembrane region" description="Helical" evidence="2">
    <location>
        <begin position="48"/>
        <end position="68"/>
    </location>
</feature>
<sequence>MPTSRSTSHGTPFTAPAPSPDSASASVPAPTPAPNAAPAPARDYRSDLTLFMVIAFAVSWLCWGAAIALGGTETNEAANAPYMLGAFGPLVGALVLRIRRRRRGEPVPEHVVSFRPVHLLKALLLLVLGSATVLAAALLASRAGGPELSLDVAKDAIDDFGGPAAFLVGMLVSGPLSEEPGWRGTAYPRLRQKLSTFRVCLVLGVTWAVWHLPLFFIDGTVQHDLGLATPSGVLFVASNIPMAMLVTAAYERAGIVASIEVHFAVNATMILLAVEEPKVQAMILGIQTLTVTALLVTHRTGRRRS</sequence>
<feature type="transmembrane region" description="Helical" evidence="2">
    <location>
        <begin position="119"/>
        <end position="140"/>
    </location>
</feature>
<name>A0ABW7S205_STRTE</name>
<keyword evidence="2" id="KW-0812">Transmembrane</keyword>
<feature type="compositionally biased region" description="Polar residues" evidence="1">
    <location>
        <begin position="1"/>
        <end position="10"/>
    </location>
</feature>
<dbReference type="PANTHER" id="PTHR35797">
    <property type="entry name" value="PROTEASE-RELATED"/>
    <property type="match status" value="1"/>
</dbReference>
<feature type="transmembrane region" description="Helical" evidence="2">
    <location>
        <begin position="253"/>
        <end position="273"/>
    </location>
</feature>
<dbReference type="EC" id="3.4.-.-" evidence="4"/>
<dbReference type="GO" id="GO:0016787">
    <property type="term" value="F:hydrolase activity"/>
    <property type="evidence" value="ECO:0007669"/>
    <property type="project" value="UniProtKB-KW"/>
</dbReference>
<gene>
    <name evidence="4" type="ORF">ACH3YB_18335</name>
</gene>
<keyword evidence="2" id="KW-0472">Membrane</keyword>
<keyword evidence="4" id="KW-0378">Hydrolase</keyword>
<organism evidence="4 5">
    <name type="scientific">Streptomyces tendae</name>
    <dbReference type="NCBI Taxonomy" id="1932"/>
    <lineage>
        <taxon>Bacteria</taxon>
        <taxon>Bacillati</taxon>
        <taxon>Actinomycetota</taxon>
        <taxon>Actinomycetes</taxon>
        <taxon>Kitasatosporales</taxon>
        <taxon>Streptomycetaceae</taxon>
        <taxon>Streptomyces</taxon>
    </lineage>
</organism>
<feature type="transmembrane region" description="Helical" evidence="2">
    <location>
        <begin position="80"/>
        <end position="98"/>
    </location>
</feature>
<feature type="region of interest" description="Disordered" evidence="1">
    <location>
        <begin position="1"/>
        <end position="39"/>
    </location>
</feature>
<evidence type="ECO:0000313" key="4">
    <source>
        <dbReference type="EMBL" id="MFI0573580.1"/>
    </source>
</evidence>
<comment type="caution">
    <text evidence="4">The sequence shown here is derived from an EMBL/GenBank/DDBJ whole genome shotgun (WGS) entry which is preliminary data.</text>
</comment>
<feature type="compositionally biased region" description="Low complexity" evidence="1">
    <location>
        <begin position="11"/>
        <end position="28"/>
    </location>
</feature>
<keyword evidence="5" id="KW-1185">Reference proteome</keyword>
<feature type="transmembrane region" description="Helical" evidence="2">
    <location>
        <begin position="197"/>
        <end position="216"/>
    </location>
</feature>
<dbReference type="PANTHER" id="PTHR35797:SF1">
    <property type="entry name" value="PROTEASE"/>
    <property type="match status" value="1"/>
</dbReference>
<dbReference type="InterPro" id="IPR042150">
    <property type="entry name" value="MmRce1-like"/>
</dbReference>
<feature type="domain" description="CAAX prenyl protease 2/Lysostaphin resistance protein A-like" evidence="3">
    <location>
        <begin position="163"/>
        <end position="267"/>
    </location>
</feature>
<evidence type="ECO:0000259" key="3">
    <source>
        <dbReference type="Pfam" id="PF02517"/>
    </source>
</evidence>
<dbReference type="RefSeq" id="WP_398352097.1">
    <property type="nucleotide sequence ID" value="NZ_JBIQWK010000004.1"/>
</dbReference>
<dbReference type="InterPro" id="IPR003675">
    <property type="entry name" value="Rce1/LyrA-like_dom"/>
</dbReference>
<reference evidence="4 5" key="1">
    <citation type="submission" date="2024-10" db="EMBL/GenBank/DDBJ databases">
        <authorList>
            <person name="Wannawong T."/>
            <person name="Kuncharoen N."/>
            <person name="Mhuantong W."/>
        </authorList>
    </citation>
    <scope>NUCLEOTIDE SEQUENCE [LARGE SCALE GENOMIC DNA]</scope>
    <source>
        <strain evidence="4 5">CALK1-4</strain>
    </source>
</reference>
<dbReference type="Proteomes" id="UP001610810">
    <property type="component" value="Unassembled WGS sequence"/>
</dbReference>
<feature type="transmembrane region" description="Helical" evidence="2">
    <location>
        <begin position="228"/>
        <end position="246"/>
    </location>
</feature>
<accession>A0ABW7S205</accession>
<feature type="transmembrane region" description="Helical" evidence="2">
    <location>
        <begin position="279"/>
        <end position="297"/>
    </location>
</feature>
<evidence type="ECO:0000256" key="2">
    <source>
        <dbReference type="SAM" id="Phobius"/>
    </source>
</evidence>
<dbReference type="Pfam" id="PF02517">
    <property type="entry name" value="Rce1-like"/>
    <property type="match status" value="1"/>
</dbReference>
<protein>
    <submittedName>
        <fullName evidence="4">CPBP family intramembrane glutamic endopeptidase</fullName>
        <ecNumber evidence="4">3.4.-.-</ecNumber>
    </submittedName>
</protein>